<protein>
    <submittedName>
        <fullName evidence="9">Uncharacterized protein</fullName>
    </submittedName>
</protein>
<feature type="compositionally biased region" description="Basic and acidic residues" evidence="7">
    <location>
        <begin position="35"/>
        <end position="69"/>
    </location>
</feature>
<sequence length="202" mass="23585">MARPRLWICATLVVLIVACSLLPCDAKKKAKKVKKGSDKAEESQEEKKERKPWNKMTKEDWERLEREAEGPGEPWKPPEPPKVQFDPKNPMEYMQASKKGKPAMMFATLDKIKDPKTGEWRERDKAETEELAFRHKSLMQSGHLEATPYVIDPNKILWTVQDGSKGYEVKKFLMEQPEVEEFEWDQKKTTKASWQKEKGHEL</sequence>
<evidence type="ECO:0000313" key="9">
    <source>
        <dbReference type="EMBL" id="CAD8474474.1"/>
    </source>
</evidence>
<feature type="chain" id="PRO_5030974156" evidence="8">
    <location>
        <begin position="27"/>
        <end position="202"/>
    </location>
</feature>
<dbReference type="PANTHER" id="PTHR17600">
    <property type="entry name" value="MESODERM DEVELOPMENT CANDIDATE 2"/>
    <property type="match status" value="1"/>
</dbReference>
<evidence type="ECO:0000256" key="3">
    <source>
        <dbReference type="ARBA" id="ARBA00022687"/>
    </source>
</evidence>
<keyword evidence="3" id="KW-0879">Wnt signaling pathway</keyword>
<feature type="signal peptide" evidence="8">
    <location>
        <begin position="1"/>
        <end position="26"/>
    </location>
</feature>
<dbReference type="EMBL" id="HBEO01007503">
    <property type="protein sequence ID" value="CAD8474474.1"/>
    <property type="molecule type" value="Transcribed_RNA"/>
</dbReference>
<dbReference type="PANTHER" id="PTHR17600:SF2">
    <property type="entry name" value="LRP CHAPERONE MESD"/>
    <property type="match status" value="1"/>
</dbReference>
<dbReference type="Pfam" id="PF10185">
    <property type="entry name" value="Mesd"/>
    <property type="match status" value="1"/>
</dbReference>
<dbReference type="Gene3D" id="3.30.70.260">
    <property type="match status" value="1"/>
</dbReference>
<feature type="region of interest" description="Disordered" evidence="7">
    <location>
        <begin position="181"/>
        <end position="202"/>
    </location>
</feature>
<feature type="region of interest" description="Disordered" evidence="7">
    <location>
        <begin position="27"/>
        <end position="100"/>
    </location>
</feature>
<keyword evidence="6" id="KW-0143">Chaperone</keyword>
<keyword evidence="4 8" id="KW-0732">Signal</keyword>
<comment type="similarity">
    <text evidence="2">Belongs to the MESD family.</text>
</comment>
<gene>
    <name evidence="9" type="ORF">HPHI1048_LOCUS5276</name>
</gene>
<comment type="subcellular location">
    <subcellularLocation>
        <location evidence="1">Endoplasmic reticulum</location>
    </subcellularLocation>
</comment>
<evidence type="ECO:0000256" key="7">
    <source>
        <dbReference type="SAM" id="MobiDB-lite"/>
    </source>
</evidence>
<evidence type="ECO:0000256" key="2">
    <source>
        <dbReference type="ARBA" id="ARBA00011068"/>
    </source>
</evidence>
<evidence type="ECO:0000256" key="6">
    <source>
        <dbReference type="ARBA" id="ARBA00023186"/>
    </source>
</evidence>
<keyword evidence="5" id="KW-0256">Endoplasmic reticulum</keyword>
<evidence type="ECO:0000256" key="1">
    <source>
        <dbReference type="ARBA" id="ARBA00004240"/>
    </source>
</evidence>
<feature type="compositionally biased region" description="Basic and acidic residues" evidence="7">
    <location>
        <begin position="184"/>
        <end position="202"/>
    </location>
</feature>
<dbReference type="AlphaFoldDB" id="A0A7S0E4R5"/>
<name>A0A7S0E4R5_9CRYP</name>
<dbReference type="GO" id="GO:0016055">
    <property type="term" value="P:Wnt signaling pathway"/>
    <property type="evidence" value="ECO:0007669"/>
    <property type="project" value="UniProtKB-KW"/>
</dbReference>
<dbReference type="PROSITE" id="PS51257">
    <property type="entry name" value="PROKAR_LIPOPROTEIN"/>
    <property type="match status" value="1"/>
</dbReference>
<evidence type="ECO:0000256" key="5">
    <source>
        <dbReference type="ARBA" id="ARBA00022824"/>
    </source>
</evidence>
<dbReference type="InterPro" id="IPR019330">
    <property type="entry name" value="MESD"/>
</dbReference>
<dbReference type="GO" id="GO:0006457">
    <property type="term" value="P:protein folding"/>
    <property type="evidence" value="ECO:0007669"/>
    <property type="project" value="InterPro"/>
</dbReference>
<evidence type="ECO:0000256" key="8">
    <source>
        <dbReference type="SAM" id="SignalP"/>
    </source>
</evidence>
<evidence type="ECO:0000256" key="4">
    <source>
        <dbReference type="ARBA" id="ARBA00022729"/>
    </source>
</evidence>
<reference evidence="9" key="1">
    <citation type="submission" date="2021-01" db="EMBL/GenBank/DDBJ databases">
        <authorList>
            <person name="Corre E."/>
            <person name="Pelletier E."/>
            <person name="Niang G."/>
            <person name="Scheremetjew M."/>
            <person name="Finn R."/>
            <person name="Kale V."/>
            <person name="Holt S."/>
            <person name="Cochrane G."/>
            <person name="Meng A."/>
            <person name="Brown T."/>
            <person name="Cohen L."/>
        </authorList>
    </citation>
    <scope>NUCLEOTIDE SEQUENCE</scope>
    <source>
        <strain evidence="9">CCMP325</strain>
    </source>
</reference>
<accession>A0A7S0E4R5</accession>
<proteinExistence type="inferred from homology"/>
<organism evidence="9">
    <name type="scientific">Hanusia phi</name>
    <dbReference type="NCBI Taxonomy" id="3032"/>
    <lineage>
        <taxon>Eukaryota</taxon>
        <taxon>Cryptophyceae</taxon>
        <taxon>Pyrenomonadales</taxon>
        <taxon>Geminigeraceae</taxon>
        <taxon>Hanusia</taxon>
    </lineage>
</organism>
<dbReference type="GO" id="GO:0005783">
    <property type="term" value="C:endoplasmic reticulum"/>
    <property type="evidence" value="ECO:0007669"/>
    <property type="project" value="UniProtKB-SubCell"/>
</dbReference>